<protein>
    <recommendedName>
        <fullName evidence="4">DDE Tnp4 domain-containing protein</fullName>
    </recommendedName>
</protein>
<dbReference type="InterPro" id="IPR027806">
    <property type="entry name" value="HARBI1_dom"/>
</dbReference>
<feature type="compositionally biased region" description="Low complexity" evidence="3">
    <location>
        <begin position="166"/>
        <end position="176"/>
    </location>
</feature>
<comment type="cofactor">
    <cofactor evidence="1">
        <name>a divalent metal cation</name>
        <dbReference type="ChEBI" id="CHEBI:60240"/>
    </cofactor>
</comment>
<dbReference type="GO" id="GO:0046872">
    <property type="term" value="F:metal ion binding"/>
    <property type="evidence" value="ECO:0007669"/>
    <property type="project" value="UniProtKB-KW"/>
</dbReference>
<sequence>MLCVNCNICVNTLRRYQVITLDSRVAGVLCSWVYPRVVLEEDIVCEACRDLAIFSVNENFQQDLSGNADQQAGPSHRGHTNVCLLCGLSTLRRRGDKILRSNPSELQLCMIAIIESRVQPRKITHNDFVCHPCWLRVQREARRRATADDFRSQPSASPQQEEPEVLEQQPQVSQSEEATHSVNEVTLPDYRRAANTNHHCVFPNCGSRILRSISEKLRAIILSTHNYYLPQQARVCDDHLMGNTWDTLFHSQNSYATFTVQQIQHVFSFVNAFNASIDFENVDEMDDRVFQYWIGRTKESFNLLLDEVPQIRNLHRGSLGLLVFLLKLRTGDSDERIAMLVNVPRRTLEVLMDKVREILFQDFVPNNLGINHMSRDELINNHTLLIPNGLYGNGTNTIVICDGTYIYVNKSSNYSFQKQTYSLHKYRNLLKPFLIVACDGYILDCFGPYKATTSDADIMNQLFCDGSALREYFECDDVFILDRGFRDSISLLEGCGFRAFMPESLSEGEHQLTTAQANKSRCVTICRWVVEAVNGHFKRDFKLLRQEYFHQSLPHMMQNFQIAAALLNRFGVRFENNIYCSEILEIIQERMDLENNLANMVESLNMNRRSSNFENICADENNLPFFPTLEYRDLVLFALGTYQLRQARSYYGEHVRSQGGYRIEVNRGEAINQNEPNPKTLIRGKIKSRHISRKQYYVYLLIENNIPGRTGIIEYCCSCLVGRRTIGCCAHTMTLVWYLGWARHQENISAPAGFLDEIFVQEDEQ</sequence>
<evidence type="ECO:0000259" key="4">
    <source>
        <dbReference type="Pfam" id="PF13359"/>
    </source>
</evidence>
<dbReference type="EMBL" id="CAKOGL010000028">
    <property type="protein sequence ID" value="CAH2105465.1"/>
    <property type="molecule type" value="Genomic_DNA"/>
</dbReference>
<evidence type="ECO:0000256" key="3">
    <source>
        <dbReference type="SAM" id="MobiDB-lite"/>
    </source>
</evidence>
<evidence type="ECO:0000313" key="5">
    <source>
        <dbReference type="EMBL" id="CAH2105465.1"/>
    </source>
</evidence>
<proteinExistence type="predicted"/>
<keyword evidence="2" id="KW-0479">Metal-binding</keyword>
<gene>
    <name evidence="5" type="ORF">EEDITHA_LOCUS19718</name>
</gene>
<accession>A0AAU9V3V2</accession>
<dbReference type="PANTHER" id="PTHR23080">
    <property type="entry name" value="THAP DOMAIN PROTEIN"/>
    <property type="match status" value="1"/>
</dbReference>
<dbReference type="Proteomes" id="UP001153954">
    <property type="component" value="Unassembled WGS sequence"/>
</dbReference>
<dbReference type="AlphaFoldDB" id="A0AAU9V3V2"/>
<feature type="region of interest" description="Disordered" evidence="3">
    <location>
        <begin position="145"/>
        <end position="183"/>
    </location>
</feature>
<evidence type="ECO:0000256" key="2">
    <source>
        <dbReference type="ARBA" id="ARBA00022723"/>
    </source>
</evidence>
<dbReference type="Pfam" id="PF13359">
    <property type="entry name" value="DDE_Tnp_4"/>
    <property type="match status" value="1"/>
</dbReference>
<reference evidence="5" key="1">
    <citation type="submission" date="2022-03" db="EMBL/GenBank/DDBJ databases">
        <authorList>
            <person name="Tunstrom K."/>
        </authorList>
    </citation>
    <scope>NUCLEOTIDE SEQUENCE</scope>
</reference>
<organism evidence="5 6">
    <name type="scientific">Euphydryas editha</name>
    <name type="common">Edith's checkerspot</name>
    <dbReference type="NCBI Taxonomy" id="104508"/>
    <lineage>
        <taxon>Eukaryota</taxon>
        <taxon>Metazoa</taxon>
        <taxon>Ecdysozoa</taxon>
        <taxon>Arthropoda</taxon>
        <taxon>Hexapoda</taxon>
        <taxon>Insecta</taxon>
        <taxon>Pterygota</taxon>
        <taxon>Neoptera</taxon>
        <taxon>Endopterygota</taxon>
        <taxon>Lepidoptera</taxon>
        <taxon>Glossata</taxon>
        <taxon>Ditrysia</taxon>
        <taxon>Papilionoidea</taxon>
        <taxon>Nymphalidae</taxon>
        <taxon>Nymphalinae</taxon>
        <taxon>Euphydryas</taxon>
    </lineage>
</organism>
<evidence type="ECO:0000256" key="1">
    <source>
        <dbReference type="ARBA" id="ARBA00001968"/>
    </source>
</evidence>
<feature type="domain" description="DDE Tnp4" evidence="4">
    <location>
        <begin position="402"/>
        <end position="568"/>
    </location>
</feature>
<evidence type="ECO:0000313" key="6">
    <source>
        <dbReference type="Proteomes" id="UP001153954"/>
    </source>
</evidence>
<comment type="caution">
    <text evidence="5">The sequence shown here is derived from an EMBL/GenBank/DDBJ whole genome shotgun (WGS) entry which is preliminary data.</text>
</comment>
<name>A0AAU9V3V2_EUPED</name>
<keyword evidence="6" id="KW-1185">Reference proteome</keyword>